<dbReference type="PROSITE" id="PS00108">
    <property type="entry name" value="PROTEIN_KINASE_ST"/>
    <property type="match status" value="1"/>
</dbReference>
<dbReference type="PROSITE" id="PS50011">
    <property type="entry name" value="PROTEIN_KINASE_DOM"/>
    <property type="match status" value="1"/>
</dbReference>
<proteinExistence type="predicted"/>
<accession>A0A4U3MNW9</accession>
<dbReference type="AlphaFoldDB" id="A0A4U3MNW9"/>
<evidence type="ECO:0000313" key="2">
    <source>
        <dbReference type="EMBL" id="TKK90760.1"/>
    </source>
</evidence>
<sequence>MASNGIVDMALRAGDPRSIGPYTVVSRLGEGGQGIVYLGEWNGEPVAVKVLRHGADDAAIREVNSTRQVAGFCTARIIDVALDHDPPYIVSEYVAGTPLDRVPPRKGAALQRIAIGTATALVAIHRAGVVHRDFKPGNVLLAPDGPRVIDFGISRLSHSETTGRAIGSPPYMAPEQYSGERVTAAADVFAWGATMVFAATGRVPFDGDSIAAVAYRVLHAEPDLTGVPRALLPLVRRCLAKSPTERPTSKEVLLSLLGHDDEDDLDALESGRFEATRPVAGRAVPWRAGLAALAGVAVIVAAVALWPHGDRPPETQAELAAALSEVYRKTPTATFTSEGGMGQGDNLARSRGTVTIAGDPGLPHDDFVADITYGSEETRRYTIRDRRVVETGASLGEFGDGSNEPPILVTATAGLTVIRSLVVQGNVAFERDGRVYRGIVPANLTGDALKLLLVEYAGEALDRSLVTYTLTIDEDDRPVSFVLDVGRPLGDAGLFTSTFRSTYTDFRSR</sequence>
<dbReference type="SUPFAM" id="SSF56112">
    <property type="entry name" value="Protein kinase-like (PK-like)"/>
    <property type="match status" value="1"/>
</dbReference>
<keyword evidence="2" id="KW-0418">Kinase</keyword>
<keyword evidence="3" id="KW-1185">Reference proteome</keyword>
<dbReference type="Proteomes" id="UP000308705">
    <property type="component" value="Unassembled WGS sequence"/>
</dbReference>
<dbReference type="EMBL" id="SZQA01000002">
    <property type="protein sequence ID" value="TKK90760.1"/>
    <property type="molecule type" value="Genomic_DNA"/>
</dbReference>
<dbReference type="CDD" id="cd14014">
    <property type="entry name" value="STKc_PknB_like"/>
    <property type="match status" value="1"/>
</dbReference>
<keyword evidence="2" id="KW-0808">Transferase</keyword>
<comment type="caution">
    <text evidence="2">The sequence shown here is derived from an EMBL/GenBank/DDBJ whole genome shotgun (WGS) entry which is preliminary data.</text>
</comment>
<dbReference type="OrthoDB" id="3915799at2"/>
<keyword evidence="2" id="KW-0723">Serine/threonine-protein kinase</keyword>
<name>A0A4U3MNW9_9ACTN</name>
<organism evidence="2 3">
    <name type="scientific">Herbidospora galbida</name>
    <dbReference type="NCBI Taxonomy" id="2575442"/>
    <lineage>
        <taxon>Bacteria</taxon>
        <taxon>Bacillati</taxon>
        <taxon>Actinomycetota</taxon>
        <taxon>Actinomycetes</taxon>
        <taxon>Streptosporangiales</taxon>
        <taxon>Streptosporangiaceae</taxon>
        <taxon>Herbidospora</taxon>
    </lineage>
</organism>
<dbReference type="PANTHER" id="PTHR44329">
    <property type="entry name" value="SERINE/THREONINE-PROTEIN KINASE TNNI3K-RELATED"/>
    <property type="match status" value="1"/>
</dbReference>
<feature type="domain" description="Protein kinase" evidence="1">
    <location>
        <begin position="22"/>
        <end position="257"/>
    </location>
</feature>
<dbReference type="InterPro" id="IPR051681">
    <property type="entry name" value="Ser/Thr_Kinases-Pseudokinases"/>
</dbReference>
<reference evidence="2 3" key="1">
    <citation type="submission" date="2019-04" db="EMBL/GenBank/DDBJ databases">
        <title>Herbidospora sp. NEAU-GS14.nov., a novel actinomycete isolated from soil.</title>
        <authorList>
            <person name="Han L."/>
        </authorList>
    </citation>
    <scope>NUCLEOTIDE SEQUENCE [LARGE SCALE GENOMIC DNA]</scope>
    <source>
        <strain evidence="2 3">NEAU-GS14</strain>
    </source>
</reference>
<dbReference type="GO" id="GO:0004674">
    <property type="term" value="F:protein serine/threonine kinase activity"/>
    <property type="evidence" value="ECO:0007669"/>
    <property type="project" value="UniProtKB-KW"/>
</dbReference>
<evidence type="ECO:0000259" key="1">
    <source>
        <dbReference type="PROSITE" id="PS50011"/>
    </source>
</evidence>
<gene>
    <name evidence="2" type="ORF">FDA94_03060</name>
</gene>
<dbReference type="GO" id="GO:0005524">
    <property type="term" value="F:ATP binding"/>
    <property type="evidence" value="ECO:0007669"/>
    <property type="project" value="InterPro"/>
</dbReference>
<dbReference type="Pfam" id="PF00069">
    <property type="entry name" value="Pkinase"/>
    <property type="match status" value="1"/>
</dbReference>
<dbReference type="InterPro" id="IPR011009">
    <property type="entry name" value="Kinase-like_dom_sf"/>
</dbReference>
<dbReference type="Gene3D" id="3.30.200.20">
    <property type="entry name" value="Phosphorylase Kinase, domain 1"/>
    <property type="match status" value="1"/>
</dbReference>
<dbReference type="InterPro" id="IPR008271">
    <property type="entry name" value="Ser/Thr_kinase_AS"/>
</dbReference>
<evidence type="ECO:0000313" key="3">
    <source>
        <dbReference type="Proteomes" id="UP000308705"/>
    </source>
</evidence>
<protein>
    <submittedName>
        <fullName evidence="2">Serine/threonine protein kinase</fullName>
    </submittedName>
</protein>
<dbReference type="InterPro" id="IPR000719">
    <property type="entry name" value="Prot_kinase_dom"/>
</dbReference>
<dbReference type="Gene3D" id="1.10.510.10">
    <property type="entry name" value="Transferase(Phosphotransferase) domain 1"/>
    <property type="match status" value="1"/>
</dbReference>